<dbReference type="Proteomes" id="UP000707451">
    <property type="component" value="Unassembled WGS sequence"/>
</dbReference>
<keyword evidence="1" id="KW-0732">Signal</keyword>
<protein>
    <submittedName>
        <fullName evidence="2">Uncharacterized protein</fullName>
    </submittedName>
</protein>
<dbReference type="OrthoDB" id="2406883at2759"/>
<feature type="chain" id="PRO_5040348131" evidence="1">
    <location>
        <begin position="25"/>
        <end position="255"/>
    </location>
</feature>
<accession>A0A9P7XJ86</accession>
<sequence>MLISTLNSLVLSASVAILVAFTTAAPTPLRLDPCGILGAKQFIPFTVTYEDVADCYEAIPYNNANAATTLSTIYTMFNEFYVFRNAALTPDLPAPFSINCYSKFYFVQALSFYAPLINGVQQVRVYSDRSERSQNYSDCCVLTIEGIDALTYIKTWADEEVNFSRDAGVRLNHALSTQTYDPKTKTFIESISPFSVRTNLPDTESLQYEIQCGQAEPVFLDESGQFMLRTRPHSRMWTRLYIMYAWLSPELGSLR</sequence>
<evidence type="ECO:0000313" key="3">
    <source>
        <dbReference type="Proteomes" id="UP000707451"/>
    </source>
</evidence>
<gene>
    <name evidence="2" type="ORF">KI688_005285</name>
</gene>
<feature type="signal peptide" evidence="1">
    <location>
        <begin position="1"/>
        <end position="24"/>
    </location>
</feature>
<organism evidence="2 3">
    <name type="scientific">Linnemannia hyalina</name>
    <dbReference type="NCBI Taxonomy" id="64524"/>
    <lineage>
        <taxon>Eukaryota</taxon>
        <taxon>Fungi</taxon>
        <taxon>Fungi incertae sedis</taxon>
        <taxon>Mucoromycota</taxon>
        <taxon>Mortierellomycotina</taxon>
        <taxon>Mortierellomycetes</taxon>
        <taxon>Mortierellales</taxon>
        <taxon>Mortierellaceae</taxon>
        <taxon>Linnemannia</taxon>
    </lineage>
</organism>
<dbReference type="AlphaFoldDB" id="A0A9P7XJ86"/>
<comment type="caution">
    <text evidence="2">The sequence shown here is derived from an EMBL/GenBank/DDBJ whole genome shotgun (WGS) entry which is preliminary data.</text>
</comment>
<proteinExistence type="predicted"/>
<evidence type="ECO:0000256" key="1">
    <source>
        <dbReference type="SAM" id="SignalP"/>
    </source>
</evidence>
<reference evidence="2" key="1">
    <citation type="submission" date="2021-06" db="EMBL/GenBank/DDBJ databases">
        <title>Genome Sequence of Mortierella hyaline Strain SCG-10, a Cold-Adapted, Nitrate-Reducing Fungus Isolated from Soil in Minnesota, USA.</title>
        <authorList>
            <person name="Aldossari N."/>
        </authorList>
    </citation>
    <scope>NUCLEOTIDE SEQUENCE</scope>
    <source>
        <strain evidence="2">SCG-10</strain>
    </source>
</reference>
<evidence type="ECO:0000313" key="2">
    <source>
        <dbReference type="EMBL" id="KAG9062370.1"/>
    </source>
</evidence>
<name>A0A9P7XJ86_9FUNG</name>
<keyword evidence="3" id="KW-1185">Reference proteome</keyword>
<dbReference type="EMBL" id="JAHRHY010000019">
    <property type="protein sequence ID" value="KAG9062370.1"/>
    <property type="molecule type" value="Genomic_DNA"/>
</dbReference>